<protein>
    <submittedName>
        <fullName evidence="2">Uncharacterized protein</fullName>
    </submittedName>
</protein>
<reference evidence="2 3" key="1">
    <citation type="submission" date="2023-04" db="EMBL/GenBank/DDBJ databases">
        <title>Marinoamorphus aggregata gen. nov., sp. Nov., isolate from tissue of brittle star Ophioplocus japonicus.</title>
        <authorList>
            <person name="Kawano K."/>
            <person name="Sawayama S."/>
            <person name="Nakagawa S."/>
        </authorList>
    </citation>
    <scope>NUCLEOTIDE SEQUENCE [LARGE SCALE GENOMIC DNA]</scope>
    <source>
        <strain evidence="2 3">NKW23</strain>
    </source>
</reference>
<evidence type="ECO:0000313" key="2">
    <source>
        <dbReference type="EMBL" id="GMG82962.1"/>
    </source>
</evidence>
<evidence type="ECO:0000256" key="1">
    <source>
        <dbReference type="SAM" id="Phobius"/>
    </source>
</evidence>
<proteinExistence type="predicted"/>
<feature type="transmembrane region" description="Helical" evidence="1">
    <location>
        <begin position="57"/>
        <end position="80"/>
    </location>
</feature>
<keyword evidence="1" id="KW-1133">Transmembrane helix</keyword>
<keyword evidence="1" id="KW-0812">Transmembrane</keyword>
<keyword evidence="1" id="KW-0472">Membrane</keyword>
<evidence type="ECO:0000313" key="3">
    <source>
        <dbReference type="Proteomes" id="UP001239909"/>
    </source>
</evidence>
<name>A0ABQ6LJ00_9RHOB</name>
<sequence>MVMLYEALLGLGIVLLLRWLYRLWRRSGGGRAIGLAGLGAALAAFFWPRLLRADWAAAARIAAVAAIVGLAGLGYARLIARARRAAETRLDRGERER</sequence>
<dbReference type="RefSeq" id="WP_285671754.1">
    <property type="nucleotide sequence ID" value="NZ_BSYI01000014.1"/>
</dbReference>
<gene>
    <name evidence="2" type="ORF">LNKW23_21750</name>
</gene>
<accession>A0ABQ6LJ00</accession>
<feature type="transmembrane region" description="Helical" evidence="1">
    <location>
        <begin position="33"/>
        <end position="51"/>
    </location>
</feature>
<keyword evidence="3" id="KW-1185">Reference proteome</keyword>
<feature type="transmembrane region" description="Helical" evidence="1">
    <location>
        <begin position="6"/>
        <end position="21"/>
    </location>
</feature>
<comment type="caution">
    <text evidence="2">The sequence shown here is derived from an EMBL/GenBank/DDBJ whole genome shotgun (WGS) entry which is preliminary data.</text>
</comment>
<dbReference type="Proteomes" id="UP001239909">
    <property type="component" value="Unassembled WGS sequence"/>
</dbReference>
<organism evidence="2 3">
    <name type="scientific">Paralimibaculum aggregatum</name>
    <dbReference type="NCBI Taxonomy" id="3036245"/>
    <lineage>
        <taxon>Bacteria</taxon>
        <taxon>Pseudomonadati</taxon>
        <taxon>Pseudomonadota</taxon>
        <taxon>Alphaproteobacteria</taxon>
        <taxon>Rhodobacterales</taxon>
        <taxon>Paracoccaceae</taxon>
        <taxon>Paralimibaculum</taxon>
    </lineage>
</organism>
<dbReference type="EMBL" id="BSYI01000014">
    <property type="protein sequence ID" value="GMG82962.1"/>
    <property type="molecule type" value="Genomic_DNA"/>
</dbReference>